<name>A0ABZ3CIC0_9STAP</name>
<keyword evidence="1" id="KW-0812">Transmembrane</keyword>
<proteinExistence type="predicted"/>
<protein>
    <submittedName>
        <fullName evidence="2">Uncharacterized protein</fullName>
    </submittedName>
</protein>
<keyword evidence="1" id="KW-0472">Membrane</keyword>
<keyword evidence="3" id="KW-1185">Reference proteome</keyword>
<accession>A0ABZ3CIC0</accession>
<evidence type="ECO:0000256" key="1">
    <source>
        <dbReference type="SAM" id="Phobius"/>
    </source>
</evidence>
<dbReference type="Proteomes" id="UP001455384">
    <property type="component" value="Chromosome"/>
</dbReference>
<dbReference type="EMBL" id="CP138333">
    <property type="protein sequence ID" value="WZX29199.1"/>
    <property type="molecule type" value="Genomic_DNA"/>
</dbReference>
<organism evidence="2 3">
    <name type="scientific">Salinicoccus bachuensis</name>
    <dbReference type="NCBI Taxonomy" id="3136731"/>
    <lineage>
        <taxon>Bacteria</taxon>
        <taxon>Bacillati</taxon>
        <taxon>Bacillota</taxon>
        <taxon>Bacilli</taxon>
        <taxon>Bacillales</taxon>
        <taxon>Staphylococcaceae</taxon>
        <taxon>Salinicoccus</taxon>
    </lineage>
</organism>
<feature type="transmembrane region" description="Helical" evidence="1">
    <location>
        <begin position="24"/>
        <end position="42"/>
    </location>
</feature>
<keyword evidence="1" id="KW-1133">Transmembrane helix</keyword>
<sequence>MHIAITVGSGILFLLLFGIMFENWLFGIIAGLFFAVTNFIVFRPEGNKK</sequence>
<reference evidence="3" key="1">
    <citation type="submission" date="2023-10" db="EMBL/GenBank/DDBJ databases">
        <title>Genome analysis and identification of Salinococcus sp. Bachu38 nov., a PGPR from the rhizosphere of Tamarix.</title>
        <authorList>
            <person name="Liang Z."/>
            <person name="Zhang X."/>
            <person name="Jia J."/>
            <person name="Chen X."/>
            <person name="Wang Y."/>
            <person name="Wang Q."/>
            <person name="Wang R."/>
        </authorList>
    </citation>
    <scope>NUCLEOTIDE SEQUENCE [LARGE SCALE GENOMIC DNA]</scope>
    <source>
        <strain evidence="3">Bachu38</strain>
    </source>
</reference>
<evidence type="ECO:0000313" key="2">
    <source>
        <dbReference type="EMBL" id="WZX29199.1"/>
    </source>
</evidence>
<dbReference type="RefSeq" id="WP_342387762.1">
    <property type="nucleotide sequence ID" value="NZ_CP138333.2"/>
</dbReference>
<evidence type="ECO:0000313" key="3">
    <source>
        <dbReference type="Proteomes" id="UP001455384"/>
    </source>
</evidence>
<gene>
    <name evidence="2" type="ORF">RQP18_11130</name>
</gene>